<evidence type="ECO:0000313" key="6">
    <source>
        <dbReference type="Proteomes" id="UP000178977"/>
    </source>
</evidence>
<dbReference type="InterPro" id="IPR045006">
    <property type="entry name" value="CHLI-like"/>
</dbReference>
<proteinExistence type="inferred from homology"/>
<dbReference type="InterPro" id="IPR003593">
    <property type="entry name" value="AAA+_ATPase"/>
</dbReference>
<evidence type="ECO:0000259" key="4">
    <source>
        <dbReference type="SMART" id="SM00382"/>
    </source>
</evidence>
<dbReference type="InterPro" id="IPR025158">
    <property type="entry name" value="Mg_chelat-rel_C"/>
</dbReference>
<comment type="similarity">
    <text evidence="1">Belongs to the Mg-chelatase subunits D/I family. ComM subfamily.</text>
</comment>
<dbReference type="PANTHER" id="PTHR32039">
    <property type="entry name" value="MAGNESIUM-CHELATASE SUBUNIT CHLI"/>
    <property type="match status" value="1"/>
</dbReference>
<dbReference type="InterPro" id="IPR020568">
    <property type="entry name" value="Ribosomal_Su5_D2-typ_SF"/>
</dbReference>
<dbReference type="Pfam" id="PF13335">
    <property type="entry name" value="Mg_chelatase_C"/>
    <property type="match status" value="1"/>
</dbReference>
<dbReference type="SUPFAM" id="SSF54211">
    <property type="entry name" value="Ribosomal protein S5 domain 2-like"/>
    <property type="match status" value="1"/>
</dbReference>
<dbReference type="PRINTS" id="PR01657">
    <property type="entry name" value="MCMFAMILY"/>
</dbReference>
<dbReference type="Proteomes" id="UP000178977">
    <property type="component" value="Unassembled WGS sequence"/>
</dbReference>
<gene>
    <name evidence="5" type="ORF">A3A44_01705</name>
</gene>
<evidence type="ECO:0000256" key="1">
    <source>
        <dbReference type="ARBA" id="ARBA00006354"/>
    </source>
</evidence>
<evidence type="ECO:0000256" key="3">
    <source>
        <dbReference type="ARBA" id="ARBA00022840"/>
    </source>
</evidence>
<organism evidence="5 6">
    <name type="scientific">Candidatus Sungbacteria bacterium RIFCSPLOWO2_01_FULL_60_25</name>
    <dbReference type="NCBI Taxonomy" id="1802281"/>
    <lineage>
        <taxon>Bacteria</taxon>
        <taxon>Candidatus Sungiibacteriota</taxon>
    </lineage>
</organism>
<dbReference type="InterPro" id="IPR014721">
    <property type="entry name" value="Ribsml_uS5_D2-typ_fold_subgr"/>
</dbReference>
<evidence type="ECO:0000256" key="2">
    <source>
        <dbReference type="ARBA" id="ARBA00022741"/>
    </source>
</evidence>
<dbReference type="Pfam" id="PF01078">
    <property type="entry name" value="Mg_chelatase"/>
    <property type="match status" value="1"/>
</dbReference>
<reference evidence="5 6" key="1">
    <citation type="journal article" date="2016" name="Nat. Commun.">
        <title>Thousands of microbial genomes shed light on interconnected biogeochemical processes in an aquifer system.</title>
        <authorList>
            <person name="Anantharaman K."/>
            <person name="Brown C.T."/>
            <person name="Hug L.A."/>
            <person name="Sharon I."/>
            <person name="Castelle C.J."/>
            <person name="Probst A.J."/>
            <person name="Thomas B.C."/>
            <person name="Singh A."/>
            <person name="Wilkins M.J."/>
            <person name="Karaoz U."/>
            <person name="Brodie E.L."/>
            <person name="Williams K.H."/>
            <person name="Hubbard S.S."/>
            <person name="Banfield J.F."/>
        </authorList>
    </citation>
    <scope>NUCLEOTIDE SEQUENCE [LARGE SCALE GENOMIC DNA]</scope>
</reference>
<keyword evidence="3" id="KW-0067">ATP-binding</keyword>
<sequence length="508" mass="54636">MVTLHAAEPIGLDAAIITVEVDLSPGLHLFSIVGLADKEVQESRERIGVAIRNIGARPPHKKSERLIVNLAPADIRKEGPLFDLPIALAYLLASGQARFDPAGSLFVGELGLDGSIKPVAGVLPMAIIARLAGFRSFYVPRGNGIEAALIDGITVREAGHLQELLDDLEGRRTIAPTPRADIPAEYPEPDIDFAHIRGQEQAKRAIEIAAAGGHNVLLQGPPGTGKTLLARASAGVLPALTEDERIEVTKIASVAGALKHRHELVTTRPFRSPHHTASAVAITGGGSPIRPGEVTMAHRGVLFLDEFPEFPGHVLESLRQPLEDKVITVARANASVRFPADFVLIAAMNPCPCGNLTNPQSPCVCTPGAIAKYQRRVSGPLLDRIDLAIEVGPVDVAKLDAPEAAGAEWSAAVRERVEQARSRQRARYRALASATNASLGLRELKTHCALDDASREILRRAYERFHMSARSYYRTIKVARTIADLAGAERIAAPHILEALQYRPGVER</sequence>
<dbReference type="Gene3D" id="3.40.50.300">
    <property type="entry name" value="P-loop containing nucleotide triphosphate hydrolases"/>
    <property type="match status" value="1"/>
</dbReference>
<dbReference type="SUPFAM" id="SSF52540">
    <property type="entry name" value="P-loop containing nucleoside triphosphate hydrolases"/>
    <property type="match status" value="1"/>
</dbReference>
<dbReference type="InterPro" id="IPR000523">
    <property type="entry name" value="Mg_chelatse_chII-like_cat_dom"/>
</dbReference>
<dbReference type="Pfam" id="PF13541">
    <property type="entry name" value="ChlI"/>
    <property type="match status" value="1"/>
</dbReference>
<name>A0A1G2LF12_9BACT</name>
<dbReference type="EMBL" id="MHQT01000004">
    <property type="protein sequence ID" value="OHA10114.1"/>
    <property type="molecule type" value="Genomic_DNA"/>
</dbReference>
<dbReference type="STRING" id="1802281.A3A44_01705"/>
<dbReference type="InterPro" id="IPR004482">
    <property type="entry name" value="Mg_chelat-rel"/>
</dbReference>
<feature type="domain" description="AAA+ ATPase" evidence="4">
    <location>
        <begin position="212"/>
        <end position="395"/>
    </location>
</feature>
<comment type="caution">
    <text evidence="5">The sequence shown here is derived from an EMBL/GenBank/DDBJ whole genome shotgun (WGS) entry which is preliminary data.</text>
</comment>
<dbReference type="GO" id="GO:0003677">
    <property type="term" value="F:DNA binding"/>
    <property type="evidence" value="ECO:0007669"/>
    <property type="project" value="InterPro"/>
</dbReference>
<dbReference type="InterPro" id="IPR001208">
    <property type="entry name" value="MCM_dom"/>
</dbReference>
<dbReference type="AlphaFoldDB" id="A0A1G2LF12"/>
<dbReference type="GO" id="GO:0005524">
    <property type="term" value="F:ATP binding"/>
    <property type="evidence" value="ECO:0007669"/>
    <property type="project" value="UniProtKB-KW"/>
</dbReference>
<dbReference type="InterPro" id="IPR027417">
    <property type="entry name" value="P-loop_NTPase"/>
</dbReference>
<dbReference type="PANTHER" id="PTHR32039:SF7">
    <property type="entry name" value="COMPETENCE PROTEIN COMM"/>
    <property type="match status" value="1"/>
</dbReference>
<protein>
    <submittedName>
        <fullName evidence="5">Magnesium chelatase</fullName>
    </submittedName>
</protein>
<accession>A0A1G2LF12</accession>
<evidence type="ECO:0000313" key="5">
    <source>
        <dbReference type="EMBL" id="OHA10114.1"/>
    </source>
</evidence>
<dbReference type="Gene3D" id="3.30.230.10">
    <property type="match status" value="1"/>
</dbReference>
<dbReference type="NCBIfam" id="TIGR00368">
    <property type="entry name" value="YifB family Mg chelatase-like AAA ATPase"/>
    <property type="match status" value="1"/>
</dbReference>
<dbReference type="SMART" id="SM00382">
    <property type="entry name" value="AAA"/>
    <property type="match status" value="1"/>
</dbReference>
<keyword evidence="2" id="KW-0547">Nucleotide-binding</keyword>